<dbReference type="RefSeq" id="WP_127711787.1">
    <property type="nucleotide sequence ID" value="NZ_SACO01000020.1"/>
</dbReference>
<dbReference type="PROSITE" id="PS51257">
    <property type="entry name" value="PROKAR_LIPOPROTEIN"/>
    <property type="match status" value="1"/>
</dbReference>
<dbReference type="Gene3D" id="1.10.3860.10">
    <property type="entry name" value="Sodium:dicarboxylate symporter"/>
    <property type="match status" value="1"/>
</dbReference>
<evidence type="ECO:0000256" key="1">
    <source>
        <dbReference type="ARBA" id="ARBA00004651"/>
    </source>
</evidence>
<evidence type="ECO:0000256" key="4">
    <source>
        <dbReference type="ARBA" id="ARBA00022692"/>
    </source>
</evidence>
<evidence type="ECO:0000313" key="9">
    <source>
        <dbReference type="Proteomes" id="UP000282837"/>
    </source>
</evidence>
<feature type="transmembrane region" description="Helical" evidence="7">
    <location>
        <begin position="75"/>
        <end position="97"/>
    </location>
</feature>
<keyword evidence="3" id="KW-1003">Cell membrane</keyword>
<protein>
    <submittedName>
        <fullName evidence="8">Cation:dicarboxylase symporter family transporter</fullName>
    </submittedName>
</protein>
<feature type="transmembrane region" description="Helical" evidence="7">
    <location>
        <begin position="42"/>
        <end position="63"/>
    </location>
</feature>
<evidence type="ECO:0000256" key="7">
    <source>
        <dbReference type="SAM" id="Phobius"/>
    </source>
</evidence>
<dbReference type="PANTHER" id="PTHR42865">
    <property type="entry name" value="PROTON/GLUTAMATE-ASPARTATE SYMPORTER"/>
    <property type="match status" value="1"/>
</dbReference>
<feature type="transmembrane region" description="Helical" evidence="7">
    <location>
        <begin position="295"/>
        <end position="320"/>
    </location>
</feature>
<dbReference type="PRINTS" id="PR00173">
    <property type="entry name" value="EDTRNSPORT"/>
</dbReference>
<sequence>MNRSRLILLALGAGAACGGLLRWLQWDWLNQLAGVMLPLGHLWVKALQMTLVPLVFAMVTHGVASAVRSGRGGRLISLTVVVFVAIMVPVVAMSTVLCETALHLWPLPPHALQGLLTETAPQPVPGLAAQILAIVPDNPIAAAAQGQIFPLVIFAVCFGLALARLPQEDSGADPVALRLLQQVAQAMMILVDWVLVAAPVGIFLLAMGLVQAAGMDVAQVLGMFIALCFATCLLMAALCYVVVWVSGAAPLRQFAAAVAPAQAMGAGTSSSMATMPLMLEIALEKLRLPADVVGLVIPLAVSVFRLGTVAHAVGAVLVAAHAAGIEPSPLQLVLAGGAVILGSISGAGLPGAAVIYAIYAPGIQFLGAPMAIMPLYVAVIALPDPIITGASVTGDLTAAVLVNRLLLRRKAHKAEA</sequence>
<feature type="transmembrane region" description="Helical" evidence="7">
    <location>
        <begin position="365"/>
        <end position="382"/>
    </location>
</feature>
<dbReference type="InterPro" id="IPR036458">
    <property type="entry name" value="Na:dicarbo_symporter_sf"/>
</dbReference>
<dbReference type="EMBL" id="SACO01000020">
    <property type="protein sequence ID" value="RVU02349.1"/>
    <property type="molecule type" value="Genomic_DNA"/>
</dbReference>
<evidence type="ECO:0000313" key="8">
    <source>
        <dbReference type="EMBL" id="RVU02349.1"/>
    </source>
</evidence>
<keyword evidence="2" id="KW-0813">Transport</keyword>
<comment type="caution">
    <text evidence="8">The sequence shown here is derived from an EMBL/GenBank/DDBJ whole genome shotgun (WGS) entry which is preliminary data.</text>
</comment>
<proteinExistence type="predicted"/>
<dbReference type="InterPro" id="IPR001991">
    <property type="entry name" value="Na-dicarboxylate_symporter"/>
</dbReference>
<dbReference type="SUPFAM" id="SSF118215">
    <property type="entry name" value="Proton glutamate symport protein"/>
    <property type="match status" value="1"/>
</dbReference>
<evidence type="ECO:0000256" key="6">
    <source>
        <dbReference type="ARBA" id="ARBA00023136"/>
    </source>
</evidence>
<dbReference type="AlphaFoldDB" id="A0A437MXJ7"/>
<dbReference type="Proteomes" id="UP000282837">
    <property type="component" value="Unassembled WGS sequence"/>
</dbReference>
<reference evidence="8 9" key="1">
    <citation type="submission" date="2019-01" db="EMBL/GenBank/DDBJ databases">
        <authorList>
            <person name="Chen W.-M."/>
        </authorList>
    </citation>
    <scope>NUCLEOTIDE SEQUENCE [LARGE SCALE GENOMIC DNA]</scope>
    <source>
        <strain evidence="8 9">FSY-9</strain>
    </source>
</reference>
<organism evidence="8 9">
    <name type="scientific">Novosphingobium umbonatum</name>
    <dbReference type="NCBI Taxonomy" id="1908524"/>
    <lineage>
        <taxon>Bacteria</taxon>
        <taxon>Pseudomonadati</taxon>
        <taxon>Pseudomonadota</taxon>
        <taxon>Alphaproteobacteria</taxon>
        <taxon>Sphingomonadales</taxon>
        <taxon>Sphingomonadaceae</taxon>
        <taxon>Novosphingobium</taxon>
    </lineage>
</organism>
<dbReference type="GO" id="GO:0005886">
    <property type="term" value="C:plasma membrane"/>
    <property type="evidence" value="ECO:0007669"/>
    <property type="project" value="UniProtKB-SubCell"/>
</dbReference>
<name>A0A437MXJ7_9SPHN</name>
<dbReference type="OrthoDB" id="9766690at2"/>
<keyword evidence="9" id="KW-1185">Reference proteome</keyword>
<feature type="transmembrane region" description="Helical" evidence="7">
    <location>
        <begin position="148"/>
        <end position="165"/>
    </location>
</feature>
<feature type="transmembrane region" description="Helical" evidence="7">
    <location>
        <begin position="332"/>
        <end position="359"/>
    </location>
</feature>
<dbReference type="PANTHER" id="PTHR42865:SF7">
    <property type="entry name" value="PROTON_GLUTAMATE-ASPARTATE SYMPORTER"/>
    <property type="match status" value="1"/>
</dbReference>
<feature type="transmembrane region" description="Helical" evidence="7">
    <location>
        <begin position="221"/>
        <end position="242"/>
    </location>
</feature>
<comment type="subcellular location">
    <subcellularLocation>
        <location evidence="1">Cell membrane</location>
        <topology evidence="1">Multi-pass membrane protein</topology>
    </subcellularLocation>
</comment>
<keyword evidence="5 7" id="KW-1133">Transmembrane helix</keyword>
<keyword evidence="4 7" id="KW-0812">Transmembrane</keyword>
<evidence type="ECO:0000256" key="3">
    <source>
        <dbReference type="ARBA" id="ARBA00022475"/>
    </source>
</evidence>
<feature type="transmembrane region" description="Helical" evidence="7">
    <location>
        <begin position="186"/>
        <end position="209"/>
    </location>
</feature>
<keyword evidence="6 7" id="KW-0472">Membrane</keyword>
<dbReference type="Pfam" id="PF00375">
    <property type="entry name" value="SDF"/>
    <property type="match status" value="1"/>
</dbReference>
<accession>A0A437MXJ7</accession>
<evidence type="ECO:0000256" key="2">
    <source>
        <dbReference type="ARBA" id="ARBA00022448"/>
    </source>
</evidence>
<evidence type="ECO:0000256" key="5">
    <source>
        <dbReference type="ARBA" id="ARBA00022989"/>
    </source>
</evidence>
<gene>
    <name evidence="8" type="ORF">EOE18_17180</name>
</gene>
<dbReference type="GO" id="GO:0015293">
    <property type="term" value="F:symporter activity"/>
    <property type="evidence" value="ECO:0007669"/>
    <property type="project" value="UniProtKB-KW"/>
</dbReference>